<gene>
    <name evidence="2" type="ORF">F0562_034145</name>
</gene>
<dbReference type="Proteomes" id="UP000325577">
    <property type="component" value="Linkage Group LG20"/>
</dbReference>
<proteinExistence type="predicted"/>
<dbReference type="EMBL" id="CM018044">
    <property type="protein sequence ID" value="KAA8529755.1"/>
    <property type="molecule type" value="Genomic_DNA"/>
</dbReference>
<sequence>MLSPQIQPTDLLTEPQLVLLASNQWSARSVLGFPLPCLHQAVCSRETNSNSNGLEPTIHSTLGIRDIPNASPDVVRLVANQIGGTPQVSTSDAATQPASFTQDTEQPINYDIQLIKTMEIGATSTATLLDNSVSTSANASQPENSTKITEQQETSYAI</sequence>
<name>A0A5J5AF98_9ASTE</name>
<reference evidence="2 3" key="1">
    <citation type="submission" date="2019-09" db="EMBL/GenBank/DDBJ databases">
        <title>A chromosome-level genome assembly of the Chinese tupelo Nyssa sinensis.</title>
        <authorList>
            <person name="Yang X."/>
            <person name="Kang M."/>
            <person name="Yang Y."/>
            <person name="Xiong H."/>
            <person name="Wang M."/>
            <person name="Zhang Z."/>
            <person name="Wang Z."/>
            <person name="Wu H."/>
            <person name="Ma T."/>
            <person name="Liu J."/>
            <person name="Xi Z."/>
        </authorList>
    </citation>
    <scope>NUCLEOTIDE SEQUENCE [LARGE SCALE GENOMIC DNA]</scope>
    <source>
        <strain evidence="2">J267</strain>
        <tissue evidence="2">Leaf</tissue>
    </source>
</reference>
<organism evidence="2 3">
    <name type="scientific">Nyssa sinensis</name>
    <dbReference type="NCBI Taxonomy" id="561372"/>
    <lineage>
        <taxon>Eukaryota</taxon>
        <taxon>Viridiplantae</taxon>
        <taxon>Streptophyta</taxon>
        <taxon>Embryophyta</taxon>
        <taxon>Tracheophyta</taxon>
        <taxon>Spermatophyta</taxon>
        <taxon>Magnoliopsida</taxon>
        <taxon>eudicotyledons</taxon>
        <taxon>Gunneridae</taxon>
        <taxon>Pentapetalae</taxon>
        <taxon>asterids</taxon>
        <taxon>Cornales</taxon>
        <taxon>Nyssaceae</taxon>
        <taxon>Nyssa</taxon>
    </lineage>
</organism>
<feature type="region of interest" description="Disordered" evidence="1">
    <location>
        <begin position="134"/>
        <end position="158"/>
    </location>
</feature>
<evidence type="ECO:0000313" key="3">
    <source>
        <dbReference type="Proteomes" id="UP000325577"/>
    </source>
</evidence>
<accession>A0A5J5AF98</accession>
<evidence type="ECO:0000256" key="1">
    <source>
        <dbReference type="SAM" id="MobiDB-lite"/>
    </source>
</evidence>
<protein>
    <submittedName>
        <fullName evidence="2">Uncharacterized protein</fullName>
    </submittedName>
</protein>
<keyword evidence="3" id="KW-1185">Reference proteome</keyword>
<dbReference type="AlphaFoldDB" id="A0A5J5AF98"/>
<evidence type="ECO:0000313" key="2">
    <source>
        <dbReference type="EMBL" id="KAA8529755.1"/>
    </source>
</evidence>